<dbReference type="InterPro" id="IPR022770">
    <property type="entry name" value="IucA/IucC-like_C"/>
</dbReference>
<dbReference type="RefSeq" id="WP_218616129.1">
    <property type="nucleotide sequence ID" value="NZ_JADQDK010000001.1"/>
</dbReference>
<dbReference type="EMBL" id="JADQDK010000001">
    <property type="protein sequence ID" value="MBW0135618.1"/>
    <property type="molecule type" value="Genomic_DNA"/>
</dbReference>
<evidence type="ECO:0000313" key="3">
    <source>
        <dbReference type="EMBL" id="MBW0135618.1"/>
    </source>
</evidence>
<reference evidence="3 4" key="1">
    <citation type="submission" date="2020-11" db="EMBL/GenBank/DDBJ databases">
        <title>Pseudonocardia abyssalis sp. nov. and Pseudonocardia oceani sp. nov., description and phylogenomic analysis of two novel actinomycetes isolated from the deep Southern Ocean.</title>
        <authorList>
            <person name="Parra J."/>
        </authorList>
    </citation>
    <scope>NUCLEOTIDE SEQUENCE [LARGE SCALE GENOMIC DNA]</scope>
    <source>
        <strain evidence="3 4">KRD-168</strain>
    </source>
</reference>
<organism evidence="3 4">
    <name type="scientific">Pseudonocardia abyssalis</name>
    <dbReference type="NCBI Taxonomy" id="2792008"/>
    <lineage>
        <taxon>Bacteria</taxon>
        <taxon>Bacillati</taxon>
        <taxon>Actinomycetota</taxon>
        <taxon>Actinomycetes</taxon>
        <taxon>Pseudonocardiales</taxon>
        <taxon>Pseudonocardiaceae</taxon>
        <taxon>Pseudonocardia</taxon>
    </lineage>
</organism>
<evidence type="ECO:0000259" key="2">
    <source>
        <dbReference type="Pfam" id="PF11575"/>
    </source>
</evidence>
<proteinExistence type="predicted"/>
<comment type="caution">
    <text evidence="3">The sequence shown here is derived from an EMBL/GenBank/DDBJ whole genome shotgun (WGS) entry which is preliminary data.</text>
</comment>
<evidence type="ECO:0000259" key="1">
    <source>
        <dbReference type="Pfam" id="PF06276"/>
    </source>
</evidence>
<dbReference type="Pfam" id="PF11575">
    <property type="entry name" value="FhuF_C"/>
    <property type="match status" value="1"/>
</dbReference>
<dbReference type="InterPro" id="IPR024726">
    <property type="entry name" value="FhuF_C"/>
</dbReference>
<dbReference type="Proteomes" id="UP000694287">
    <property type="component" value="Unassembled WGS sequence"/>
</dbReference>
<feature type="domain" description="Ferric siderophore reductase C-terminal" evidence="2">
    <location>
        <begin position="213"/>
        <end position="233"/>
    </location>
</feature>
<name>A0ABS6UTN1_9PSEU</name>
<feature type="domain" description="Aerobactin siderophore biosynthesis IucA/IucC-like C-terminal" evidence="1">
    <location>
        <begin position="70"/>
        <end position="193"/>
    </location>
</feature>
<accession>A0ABS6UTN1</accession>
<sequence length="237" mass="25305">MVTDVRAVLADVGRLSPFFLVGTDPAAAAEPGWRPLRDLYTDPRPLRDRIAHVRRALDSDDRVAASITFQGLAALVLSPSLAAVAVHGVLPHLGPDVLHWRPAEAGPWALWCPDPSGEVVADGADALAGALFDGHLGPLIAAVRAQVPISERLLWGSVASSVAAGKRLIGVERPEIADRAARIAERLLDTGPLAGTGERRAPTGPDHGWSFRRRSCCLFYRVRDGGLCGDCVLNRDR</sequence>
<protein>
    <submittedName>
        <fullName evidence="3">(2Fe-2S)-binding protein</fullName>
    </submittedName>
</protein>
<evidence type="ECO:0000313" key="4">
    <source>
        <dbReference type="Proteomes" id="UP000694287"/>
    </source>
</evidence>
<gene>
    <name evidence="3" type="ORF">I4I81_15310</name>
</gene>
<keyword evidence="4" id="KW-1185">Reference proteome</keyword>
<dbReference type="Pfam" id="PF06276">
    <property type="entry name" value="FhuF"/>
    <property type="match status" value="1"/>
</dbReference>